<dbReference type="RefSeq" id="WP_184982374.1">
    <property type="nucleotide sequence ID" value="NZ_JACHIU010000001.1"/>
</dbReference>
<dbReference type="InterPro" id="IPR008969">
    <property type="entry name" value="CarboxyPept-like_regulatory"/>
</dbReference>
<dbReference type="InterPro" id="IPR000209">
    <property type="entry name" value="Peptidase_S8/S53_dom"/>
</dbReference>
<dbReference type="PANTHER" id="PTHR43806:SF11">
    <property type="entry name" value="CEREVISIN-RELATED"/>
    <property type="match status" value="1"/>
</dbReference>
<dbReference type="Gene3D" id="2.120.10.30">
    <property type="entry name" value="TolB, C-terminal domain"/>
    <property type="match status" value="1"/>
</dbReference>
<dbReference type="Pfam" id="PF00082">
    <property type="entry name" value="Peptidase_S8"/>
    <property type="match status" value="1"/>
</dbReference>
<comment type="caution">
    <text evidence="10">The sequence shown here is derived from an EMBL/GenBank/DDBJ whole genome shotgun (WGS) entry which is preliminary data.</text>
</comment>
<dbReference type="InterPro" id="IPR011042">
    <property type="entry name" value="6-blade_b-propeller_TolB-like"/>
</dbReference>
<dbReference type="Proteomes" id="UP000555564">
    <property type="component" value="Unassembled WGS sequence"/>
</dbReference>
<organism evidence="10 11">
    <name type="scientific">Sphaerisporangium rubeum</name>
    <dbReference type="NCBI Taxonomy" id="321317"/>
    <lineage>
        <taxon>Bacteria</taxon>
        <taxon>Bacillati</taxon>
        <taxon>Actinomycetota</taxon>
        <taxon>Actinomycetes</taxon>
        <taxon>Streptosporangiales</taxon>
        <taxon>Streptosporangiaceae</taxon>
        <taxon>Sphaerisporangium</taxon>
    </lineage>
</organism>
<evidence type="ECO:0000256" key="6">
    <source>
        <dbReference type="RuleBase" id="RU003355"/>
    </source>
</evidence>
<feature type="chain" id="PRO_5031245297" evidence="8">
    <location>
        <begin position="36"/>
        <end position="1136"/>
    </location>
</feature>
<dbReference type="EMBL" id="JACHIU010000001">
    <property type="protein sequence ID" value="MBB6474120.1"/>
    <property type="molecule type" value="Genomic_DNA"/>
</dbReference>
<evidence type="ECO:0000256" key="4">
    <source>
        <dbReference type="ARBA" id="ARBA00022825"/>
    </source>
</evidence>
<dbReference type="GO" id="GO:0006508">
    <property type="term" value="P:proteolysis"/>
    <property type="evidence" value="ECO:0007669"/>
    <property type="project" value="UniProtKB-KW"/>
</dbReference>
<dbReference type="SUPFAM" id="SSF69304">
    <property type="entry name" value="Tricorn protease N-terminal domain"/>
    <property type="match status" value="1"/>
</dbReference>
<dbReference type="GO" id="GO:0005975">
    <property type="term" value="P:carbohydrate metabolic process"/>
    <property type="evidence" value="ECO:0007669"/>
    <property type="project" value="UniProtKB-ARBA"/>
</dbReference>
<keyword evidence="3 5" id="KW-0378">Hydrolase</keyword>
<dbReference type="SUPFAM" id="SSF82171">
    <property type="entry name" value="DPP6 N-terminal domain-like"/>
    <property type="match status" value="1"/>
</dbReference>
<dbReference type="Gene3D" id="3.40.50.200">
    <property type="entry name" value="Peptidase S8/S53 domain"/>
    <property type="match status" value="1"/>
</dbReference>
<feature type="domain" description="Peptidase S8/S53" evidence="9">
    <location>
        <begin position="186"/>
        <end position="474"/>
    </location>
</feature>
<dbReference type="PROSITE" id="PS51892">
    <property type="entry name" value="SUBTILASE"/>
    <property type="match status" value="1"/>
</dbReference>
<dbReference type="InterPro" id="IPR023827">
    <property type="entry name" value="Peptidase_S8_Asp-AS"/>
</dbReference>
<evidence type="ECO:0000256" key="3">
    <source>
        <dbReference type="ARBA" id="ARBA00022801"/>
    </source>
</evidence>
<evidence type="ECO:0000259" key="9">
    <source>
        <dbReference type="Pfam" id="PF00082"/>
    </source>
</evidence>
<dbReference type="InterPro" id="IPR023828">
    <property type="entry name" value="Peptidase_S8_Ser-AS"/>
</dbReference>
<dbReference type="PROSITE" id="PS00136">
    <property type="entry name" value="SUBTILASE_ASP"/>
    <property type="match status" value="1"/>
</dbReference>
<dbReference type="SUPFAM" id="SSF52743">
    <property type="entry name" value="Subtilisin-like"/>
    <property type="match status" value="1"/>
</dbReference>
<name>A0A7X0IF71_9ACTN</name>
<feature type="active site" description="Charge relay system" evidence="5">
    <location>
        <position position="243"/>
    </location>
</feature>
<dbReference type="InterPro" id="IPR036852">
    <property type="entry name" value="Peptidase_S8/S53_dom_sf"/>
</dbReference>
<dbReference type="InterPro" id="IPR015500">
    <property type="entry name" value="Peptidase_S8_subtilisin-rel"/>
</dbReference>
<dbReference type="Pfam" id="PF13620">
    <property type="entry name" value="CarboxypepD_reg"/>
    <property type="match status" value="2"/>
</dbReference>
<reference evidence="10 11" key="1">
    <citation type="submission" date="2020-08" db="EMBL/GenBank/DDBJ databases">
        <title>Sequencing the genomes of 1000 actinobacteria strains.</title>
        <authorList>
            <person name="Klenk H.-P."/>
        </authorList>
    </citation>
    <scope>NUCLEOTIDE SEQUENCE [LARGE SCALE GENOMIC DNA]</scope>
    <source>
        <strain evidence="10 11">DSM 44936</strain>
    </source>
</reference>
<evidence type="ECO:0000313" key="11">
    <source>
        <dbReference type="Proteomes" id="UP000555564"/>
    </source>
</evidence>
<feature type="active site" description="Charge relay system" evidence="5">
    <location>
        <position position="424"/>
    </location>
</feature>
<keyword evidence="2 5" id="KW-0645">Protease</keyword>
<sequence length="1136" mass="117533">MSLCAPRSRGRRLIVAVSLTLGSLLTALPAVPAAAQEPPADPSHAGKIAPELLRRPGDAKARAGDRVEAVVIVNAPEPAGTAPPADVPGELEKTAEATQAPVAGLVESHGDQVLNTFWLKNMLLVRVRPATLDALAASPLVKRVIPNFRLTAPETAPRQAAAEGETTWGIEKIGADRVRSERGLTGEGVRVAVLDTGVDITHPDLTGRLATDDAADPYFPGGWIEFGPDGRPLPTMPHDSSYHGTHVAGTIAGGDASGTRIGVAPGVELMAGLVIPGGNGTLAQVIAGMQWAVAPYDRNGRPAGEPADIVSMSLGGEGFSDEMIEPTRNILRAGAFPSFAIGNDCLPGGSGSPGNVFEAVAVGATGPGDEVPDFSCGGVVRRADWTDAPGEWPDTYVVPDVSAPGVDVLSAVPGGGYREASGTSMATPHVSGVVALMLQARPELGVAEALAILEGTSFSDDRYGPRPNPRYGAGRIDAHAAVAEAALTSGVRGTVTDGKTGEPLAGVTVTRSGTGRAVTTDAGGRFEFRAAAGSYDLTLTRFGYKQRQAGVVVRRDRFTGTRIELDRTRRGTISGQVVYGPTGTTVPGAAVTVLGVPDRLTGATDLHGRYTIAGVPEGDYQVAAAAPGVSRSGPANVRVRTGTARLDLALPAPPPTERVSLTADHKQAGGDVWWPRVSADGNHVVYASAASNLVPDDTNDDLDVFATDLRTGETERVSVASDGTQADAFSLVPMVSADGRFVGFNSGATNLVPGDTNGVADTFVRDRLAGTTERISVGPDGTQADDMSSQPSFSADGRFAVFISDATNLVAGDTNGVTDVFVRDRAAGTTERVSVGDGGVQGEASSREQSISADGRYVAFESASANLVPGDTNGVHDVFVRDRAAGTTERIPVPDGTEPGSPVISADGQVVVYMAGFQIFVYDRKAGTTTRVSAALDGTPADSLSFAPSLSDDGRTVAFYTYAANLVPGDTNGQTDVYVRDLAAGTLERVSGGLGGAEGDGTSELPALSGDGRYVAFQSTSANLVDGDTNRRSDIFLHDRRPGPEPRFAVSTLEITPATAHPGRPVRVTAWVKNVGEKAGAYVADLVVGDRPEPRRTVQAAPGTAVRLTFEVRRTEPGTYTVRLGPLTGTFTVSRR</sequence>
<protein>
    <submittedName>
        <fullName evidence="10">Subtilisin family serine protease</fullName>
    </submittedName>
</protein>
<dbReference type="PRINTS" id="PR00723">
    <property type="entry name" value="SUBTILISIN"/>
</dbReference>
<proteinExistence type="inferred from homology"/>
<gene>
    <name evidence="10" type="ORF">BJ992_003551</name>
</gene>
<dbReference type="GO" id="GO:0004252">
    <property type="term" value="F:serine-type endopeptidase activity"/>
    <property type="evidence" value="ECO:0007669"/>
    <property type="project" value="UniProtKB-UniRule"/>
</dbReference>
<dbReference type="InterPro" id="IPR050131">
    <property type="entry name" value="Peptidase_S8_subtilisin-like"/>
</dbReference>
<keyword evidence="11" id="KW-1185">Reference proteome</keyword>
<evidence type="ECO:0000256" key="5">
    <source>
        <dbReference type="PROSITE-ProRule" id="PRU01240"/>
    </source>
</evidence>
<dbReference type="InterPro" id="IPR013783">
    <property type="entry name" value="Ig-like_fold"/>
</dbReference>
<dbReference type="Gene3D" id="2.60.40.10">
    <property type="entry name" value="Immunoglobulins"/>
    <property type="match status" value="1"/>
</dbReference>
<dbReference type="Pfam" id="PF07676">
    <property type="entry name" value="PD40"/>
    <property type="match status" value="3"/>
</dbReference>
<accession>A0A7X0IF71</accession>
<evidence type="ECO:0000256" key="1">
    <source>
        <dbReference type="ARBA" id="ARBA00011073"/>
    </source>
</evidence>
<evidence type="ECO:0000256" key="2">
    <source>
        <dbReference type="ARBA" id="ARBA00022670"/>
    </source>
</evidence>
<dbReference type="SUPFAM" id="SSF49464">
    <property type="entry name" value="Carboxypeptidase regulatory domain-like"/>
    <property type="match status" value="2"/>
</dbReference>
<dbReference type="AlphaFoldDB" id="A0A7X0IF71"/>
<evidence type="ECO:0000256" key="8">
    <source>
        <dbReference type="SAM" id="SignalP"/>
    </source>
</evidence>
<comment type="similarity">
    <text evidence="1 5 6">Belongs to the peptidase S8 family.</text>
</comment>
<dbReference type="InterPro" id="IPR011659">
    <property type="entry name" value="WD40"/>
</dbReference>
<keyword evidence="4 5" id="KW-0720">Serine protease</keyword>
<dbReference type="InterPro" id="IPR022398">
    <property type="entry name" value="Peptidase_S8_His-AS"/>
</dbReference>
<keyword evidence="8" id="KW-0732">Signal</keyword>
<dbReference type="PROSITE" id="PS00138">
    <property type="entry name" value="SUBTILASE_SER"/>
    <property type="match status" value="1"/>
</dbReference>
<evidence type="ECO:0000313" key="10">
    <source>
        <dbReference type="EMBL" id="MBB6474120.1"/>
    </source>
</evidence>
<feature type="region of interest" description="Disordered" evidence="7">
    <location>
        <begin position="34"/>
        <end position="53"/>
    </location>
</feature>
<dbReference type="PANTHER" id="PTHR43806">
    <property type="entry name" value="PEPTIDASE S8"/>
    <property type="match status" value="1"/>
</dbReference>
<dbReference type="Gene3D" id="2.60.40.1120">
    <property type="entry name" value="Carboxypeptidase-like, regulatory domain"/>
    <property type="match status" value="2"/>
</dbReference>
<evidence type="ECO:0000256" key="7">
    <source>
        <dbReference type="SAM" id="MobiDB-lite"/>
    </source>
</evidence>
<dbReference type="PROSITE" id="PS00137">
    <property type="entry name" value="SUBTILASE_HIS"/>
    <property type="match status" value="1"/>
</dbReference>
<feature type="active site" description="Charge relay system" evidence="5">
    <location>
        <position position="195"/>
    </location>
</feature>
<feature type="signal peptide" evidence="8">
    <location>
        <begin position="1"/>
        <end position="35"/>
    </location>
</feature>